<dbReference type="RefSeq" id="WP_289409461.1">
    <property type="nucleotide sequence ID" value="NZ_JAUCDY010000001.1"/>
</dbReference>
<sequence length="193" mass="21885">MAKRKTKKISQWVIVVPVALIIAAIGYWNIGNDRPVSVASTLDEQRTIDFFSGNSRTTQFNEEGQLHYILTADYTEHIQQTDITLLTQPELHLYQGTQQPWLISGERGEVSPGGEEVELFDKVRVEHHDEKQRPFLLTTSQLTYIFNTDHAHTQADVQIDSEQGITTATGMNAYLQQGLVQLLSKVRGRYDAQ</sequence>
<protein>
    <recommendedName>
        <fullName evidence="6">Lipopolysaccharide export system protein LptC</fullName>
    </recommendedName>
</protein>
<comment type="subcellular location">
    <subcellularLocation>
        <location evidence="6">Cell inner membrane</location>
        <topology evidence="6">Single-pass membrane protein</topology>
    </subcellularLocation>
</comment>
<evidence type="ECO:0000256" key="6">
    <source>
        <dbReference type="HAMAP-Rule" id="MF_01915"/>
    </source>
</evidence>
<comment type="similarity">
    <text evidence="6">Belongs to the LptC family.</text>
</comment>
<dbReference type="HAMAP" id="MF_01915">
    <property type="entry name" value="LPS_assembly_LptC"/>
    <property type="match status" value="1"/>
</dbReference>
<evidence type="ECO:0000256" key="5">
    <source>
        <dbReference type="ARBA" id="ARBA00023136"/>
    </source>
</evidence>
<evidence type="ECO:0000256" key="3">
    <source>
        <dbReference type="ARBA" id="ARBA00022692"/>
    </source>
</evidence>
<keyword evidence="2 6" id="KW-0997">Cell inner membrane</keyword>
<keyword evidence="1 6" id="KW-1003">Cell membrane</keyword>
<evidence type="ECO:0000313" key="7">
    <source>
        <dbReference type="EMBL" id="MDM7856848.1"/>
    </source>
</evidence>
<reference evidence="7 8" key="1">
    <citation type="submission" date="2023-06" db="EMBL/GenBank/DDBJ databases">
        <title>Thiopseudomonas sp. CY1220 draft genome sequence.</title>
        <authorList>
            <person name="Zhao G."/>
            <person name="An M."/>
        </authorList>
    </citation>
    <scope>NUCLEOTIDE SEQUENCE [LARGE SCALE GENOMIC DNA]</scope>
    <source>
        <strain evidence="7 8">CY1220</strain>
    </source>
</reference>
<keyword evidence="8" id="KW-1185">Reference proteome</keyword>
<gene>
    <name evidence="6 7" type="primary">lptC</name>
    <name evidence="7" type="ORF">QEZ41_00930</name>
</gene>
<comment type="function">
    <text evidence="6">Involved in the assembly of lipopolysaccharide (LPS). Required for the translocation of LPS from the inner membrane to the outer membrane. Facilitates the transfer of LPS from the inner membrane to the periplasmic protein LptA. Could be a docking site for LptA.</text>
</comment>
<comment type="subunit">
    <text evidence="6">Component of the lipopolysaccharide transport and assembly complex. Interacts with LptA and the LptBFG transporter complex.</text>
</comment>
<evidence type="ECO:0000256" key="4">
    <source>
        <dbReference type="ARBA" id="ARBA00022989"/>
    </source>
</evidence>
<dbReference type="Gene3D" id="2.60.450.10">
    <property type="entry name" value="Lipopolysaccharide (LPS) transport protein A like domain"/>
    <property type="match status" value="1"/>
</dbReference>
<dbReference type="EMBL" id="JAUCDY010000001">
    <property type="protein sequence ID" value="MDM7856848.1"/>
    <property type="molecule type" value="Genomic_DNA"/>
</dbReference>
<keyword evidence="4 6" id="KW-1133">Transmembrane helix</keyword>
<accession>A0ABT7SKZ1</accession>
<evidence type="ECO:0000256" key="2">
    <source>
        <dbReference type="ARBA" id="ARBA00022519"/>
    </source>
</evidence>
<dbReference type="Proteomes" id="UP001241056">
    <property type="component" value="Unassembled WGS sequence"/>
</dbReference>
<feature type="transmembrane region" description="Helical" evidence="6">
    <location>
        <begin position="12"/>
        <end position="30"/>
    </location>
</feature>
<name>A0ABT7SKZ1_9GAMM</name>
<organism evidence="7 8">
    <name type="scientific">Thiopseudomonas acetoxidans</name>
    <dbReference type="NCBI Taxonomy" id="3041622"/>
    <lineage>
        <taxon>Bacteria</taxon>
        <taxon>Pseudomonadati</taxon>
        <taxon>Pseudomonadota</taxon>
        <taxon>Gammaproteobacteria</taxon>
        <taxon>Pseudomonadales</taxon>
        <taxon>Pseudomonadaceae</taxon>
        <taxon>Thiopseudomonas</taxon>
    </lineage>
</organism>
<dbReference type="PANTHER" id="PTHR37481">
    <property type="entry name" value="LIPOPOLYSACCHARIDE EXPORT SYSTEM PROTEIN LPTC"/>
    <property type="match status" value="1"/>
</dbReference>
<dbReference type="PANTHER" id="PTHR37481:SF1">
    <property type="entry name" value="LIPOPOLYSACCHARIDE EXPORT SYSTEM PROTEIN LPTC"/>
    <property type="match status" value="1"/>
</dbReference>
<dbReference type="InterPro" id="IPR026265">
    <property type="entry name" value="LptC"/>
</dbReference>
<keyword evidence="3 6" id="KW-0812">Transmembrane</keyword>
<dbReference type="InterPro" id="IPR052363">
    <property type="entry name" value="LPS_export_LptC"/>
</dbReference>
<comment type="caution">
    <text evidence="7">The sequence shown here is derived from an EMBL/GenBank/DDBJ whole genome shotgun (WGS) entry which is preliminary data.</text>
</comment>
<keyword evidence="5 6" id="KW-0472">Membrane</keyword>
<dbReference type="NCBIfam" id="TIGR04409">
    <property type="entry name" value="LptC_YrbK"/>
    <property type="match status" value="1"/>
</dbReference>
<dbReference type="Pfam" id="PF06835">
    <property type="entry name" value="LptC"/>
    <property type="match status" value="1"/>
</dbReference>
<evidence type="ECO:0000256" key="1">
    <source>
        <dbReference type="ARBA" id="ARBA00022475"/>
    </source>
</evidence>
<proteinExistence type="inferred from homology"/>
<dbReference type="InterPro" id="IPR010664">
    <property type="entry name" value="LipoPS_assembly_LptC-rel"/>
</dbReference>
<evidence type="ECO:0000313" key="8">
    <source>
        <dbReference type="Proteomes" id="UP001241056"/>
    </source>
</evidence>